<dbReference type="SMART" id="SM00369">
    <property type="entry name" value="LRR_TYP"/>
    <property type="match status" value="4"/>
</dbReference>
<dbReference type="InterPro" id="IPR003591">
    <property type="entry name" value="Leu-rich_rpt_typical-subtyp"/>
</dbReference>
<sequence>MNSNYKTIIFLMVISLLFWVGCGSNQVDIMPNLSSASLNINVEWPVRQLNQNSAKTAPPAALNISTIEILLIDLAEYSAIQAQSTNEIDSFYIGKDMNSRYYEFDVKEGSEYRDGTEITDIPAGNYAFFFMPEDVNGDYPFYYFEKISIEDGKATNVNIQYGDWTIDVPVGASAAPAISQRTADTLTLDWYDNGTNDSYAIYVDGSLYTNYDASLDTSEGFLYLEITGLDNGTDYSIHFETIKDSQALEQFDIAERTKFFADVNLETAIIIALNSVLPADSQISSESQLTPELLASPAFTSFIYTPTNTSPAKESSPKKATGAPLSDLTGLEFCQSVVILSIPGNSISDISVLSALTALEELDISSNAITDLTPITSLSNLVDLNLSSNAIVVLPTLSNLTNLTSLDVGGNQISDISAIAVLTNISNLNLSGNQVTDVSALATLTLISNLNLSGNLVSDISALASLTNLQAVDLSGNQVTDVSVLASLPSLTIVALVGNPPELDLSVLENTNITLDIIKETKITDVSISGSSDTIDVSFSVRNIADSTIYAKFILSDSSEIEYPSSATPITITETTGTKTLSINTQSIPEFFEQYVEDLKIRIIPGSDYPDETNAGTSSAFTLDNVPPTTQISNVNVSGNKDTIDVSFSVAELADTSVYVKFILSDSSEIEYPSSATPINITGTTGTKTLSINTQSIPEFFEQNIQDIKIRITPGSTYPDETNAGTSSLFDIYNAPHPPQITNLSYTETGSIIDISYSLNDDMDSTNEVAVYIKADGINYEPFNSNYITGDMGVLNTGNTYNVSLDLAPYYRGTTETVAIAISGSDSIYYGTGEISFDYNAFDMIQLNASELLAPFELFTKYTDNGDLCALATNENGLVFFKYYKSTLDNASGSQISADISTVIYPSEISITDFDLIGDNPIITVNDCMSLTLYYSNDGGQTFSNLAINNDLITIPEFPGTPIIIPYCILTTDDTYAYLGFFMNLDVSPPLAAPPRKGQIIGDGQLPPLNPDLTSFFIGRFDGSTIDTFEVAVINDGTQNYGPQEPPFSLLKTQNGDYIYNAVDTTDGSMIQFVAVSGDWENKIILTPDTSGSYDCFKTFETGTDVLTAVIYDVSGLEMKIYSGTSLIESINLSQNNPVYSSPATGITKHYSWDGSFDLYVGAFTLQEGTKDEIYFICKDTDSENLSEHYVLSDHYILSDGAYYNGKISIITEDNMNGDCYLIREK</sequence>
<evidence type="ECO:0000256" key="2">
    <source>
        <dbReference type="ARBA" id="ARBA00022737"/>
    </source>
</evidence>
<name>A0A2N5ZDD2_MUIH1</name>
<dbReference type="AlphaFoldDB" id="A0A2N5ZDD2"/>
<dbReference type="InterPro" id="IPR050836">
    <property type="entry name" value="SDS22/Internalin_LRR"/>
</dbReference>
<evidence type="ECO:0000313" key="3">
    <source>
        <dbReference type="EMBL" id="PLX16669.1"/>
    </source>
</evidence>
<dbReference type="SMART" id="SM00365">
    <property type="entry name" value="LRR_SD22"/>
    <property type="match status" value="6"/>
</dbReference>
<dbReference type="Proteomes" id="UP000234857">
    <property type="component" value="Unassembled WGS sequence"/>
</dbReference>
<dbReference type="PROSITE" id="PS51450">
    <property type="entry name" value="LRR"/>
    <property type="match status" value="6"/>
</dbReference>
<dbReference type="Pfam" id="PF13516">
    <property type="entry name" value="LRR_6"/>
    <property type="match status" value="1"/>
</dbReference>
<protein>
    <submittedName>
        <fullName evidence="3">Uncharacterized protein</fullName>
    </submittedName>
</protein>
<organism evidence="3 4">
    <name type="scientific">Muiribacterium halophilum</name>
    <dbReference type="NCBI Taxonomy" id="2053465"/>
    <lineage>
        <taxon>Bacteria</taxon>
        <taxon>Candidatus Muiribacteriota</taxon>
        <taxon>Candidatus Muiribacteriia</taxon>
        <taxon>Candidatus Muiribacteriales</taxon>
        <taxon>Candidatus Muiribacteriaceae</taxon>
        <taxon>Candidatus Muiribacterium</taxon>
    </lineage>
</organism>
<reference evidence="3 4" key="1">
    <citation type="submission" date="2017-11" db="EMBL/GenBank/DDBJ databases">
        <title>Genome-resolved metagenomics identifies genetic mobility, metabolic interactions, and unexpected diversity in perchlorate-reducing communities.</title>
        <authorList>
            <person name="Barnum T.P."/>
            <person name="Figueroa I.A."/>
            <person name="Carlstrom C.I."/>
            <person name="Lucas L.N."/>
            <person name="Engelbrektson A.L."/>
            <person name="Coates J.D."/>
        </authorList>
    </citation>
    <scope>NUCLEOTIDE SEQUENCE [LARGE SCALE GENOMIC DNA]</scope>
    <source>
        <strain evidence="3">BM706</strain>
    </source>
</reference>
<evidence type="ECO:0000313" key="4">
    <source>
        <dbReference type="Proteomes" id="UP000234857"/>
    </source>
</evidence>
<dbReference type="InterPro" id="IPR001611">
    <property type="entry name" value="Leu-rich_rpt"/>
</dbReference>
<dbReference type="PROSITE" id="PS51257">
    <property type="entry name" value="PROKAR_LIPOPROTEIN"/>
    <property type="match status" value="1"/>
</dbReference>
<proteinExistence type="predicted"/>
<gene>
    <name evidence="3" type="ORF">C0601_09810</name>
</gene>
<dbReference type="Pfam" id="PF13855">
    <property type="entry name" value="LRR_8"/>
    <property type="match status" value="1"/>
</dbReference>
<dbReference type="InterPro" id="IPR032675">
    <property type="entry name" value="LRR_dom_sf"/>
</dbReference>
<dbReference type="EMBL" id="PKTG01000108">
    <property type="protein sequence ID" value="PLX16669.1"/>
    <property type="molecule type" value="Genomic_DNA"/>
</dbReference>
<comment type="caution">
    <text evidence="3">The sequence shown here is derived from an EMBL/GenBank/DDBJ whole genome shotgun (WGS) entry which is preliminary data.</text>
</comment>
<dbReference type="PANTHER" id="PTHR46652:SF3">
    <property type="entry name" value="LEUCINE-RICH REPEAT-CONTAINING PROTEIN 9"/>
    <property type="match status" value="1"/>
</dbReference>
<keyword evidence="1" id="KW-0433">Leucine-rich repeat</keyword>
<dbReference type="PANTHER" id="PTHR46652">
    <property type="entry name" value="LEUCINE-RICH REPEAT AND IQ DOMAIN-CONTAINING PROTEIN 1-RELATED"/>
    <property type="match status" value="1"/>
</dbReference>
<evidence type="ECO:0000256" key="1">
    <source>
        <dbReference type="ARBA" id="ARBA00022614"/>
    </source>
</evidence>
<dbReference type="SUPFAM" id="SSF52058">
    <property type="entry name" value="L domain-like"/>
    <property type="match status" value="1"/>
</dbReference>
<keyword evidence="2" id="KW-0677">Repeat</keyword>
<accession>A0A2N5ZDD2</accession>
<dbReference type="Gene3D" id="3.80.10.10">
    <property type="entry name" value="Ribonuclease Inhibitor"/>
    <property type="match status" value="1"/>
</dbReference>